<organism evidence="2 3">
    <name type="scientific">Armillaria gallica</name>
    <name type="common">Bulbous honey fungus</name>
    <name type="synonym">Armillaria bulbosa</name>
    <dbReference type="NCBI Taxonomy" id="47427"/>
    <lineage>
        <taxon>Eukaryota</taxon>
        <taxon>Fungi</taxon>
        <taxon>Dikarya</taxon>
        <taxon>Basidiomycota</taxon>
        <taxon>Agaricomycotina</taxon>
        <taxon>Agaricomycetes</taxon>
        <taxon>Agaricomycetidae</taxon>
        <taxon>Agaricales</taxon>
        <taxon>Marasmiineae</taxon>
        <taxon>Physalacriaceae</taxon>
        <taxon>Armillaria</taxon>
    </lineage>
</organism>
<accession>A0A2H3EE94</accession>
<evidence type="ECO:0000313" key="2">
    <source>
        <dbReference type="EMBL" id="PBL04531.1"/>
    </source>
</evidence>
<feature type="region of interest" description="Disordered" evidence="1">
    <location>
        <begin position="25"/>
        <end position="54"/>
    </location>
</feature>
<protein>
    <submittedName>
        <fullName evidence="2">Uncharacterized protein</fullName>
    </submittedName>
</protein>
<dbReference type="OrthoDB" id="3016501at2759"/>
<name>A0A2H3EE94_ARMGA</name>
<dbReference type="AlphaFoldDB" id="A0A2H3EE94"/>
<dbReference type="Proteomes" id="UP000217790">
    <property type="component" value="Unassembled WGS sequence"/>
</dbReference>
<sequence>MDDPSPPPPLDTPKLSPALVFSSDEEDPCLQSTVSASDAPHHNSPEFVPHGPRQEKQVACLQPNLGNFEGSVFHCDDLLKNLHPSQLKAVSKNLSGTVLGVLFNGGKKLNDISRPKPWEALNLTFIPLLGNNESFKAYQGLPETITDDKLAPPYIVVIELTREIRDVLLRQRILALNDNLAIHIVLANCEVLSWAVWLFKANEPIITGSAEEIAKIGNCLQFIILQDLWADTTLQWMIYQVARNCSDPVDTVIFNALVDSFVEYHGPGTPSIGCSS</sequence>
<reference evidence="3" key="1">
    <citation type="journal article" date="2017" name="Nat. Ecol. Evol.">
        <title>Genome expansion and lineage-specific genetic innovations in the forest pathogenic fungi Armillaria.</title>
        <authorList>
            <person name="Sipos G."/>
            <person name="Prasanna A.N."/>
            <person name="Walter M.C."/>
            <person name="O'Connor E."/>
            <person name="Balint B."/>
            <person name="Krizsan K."/>
            <person name="Kiss B."/>
            <person name="Hess J."/>
            <person name="Varga T."/>
            <person name="Slot J."/>
            <person name="Riley R."/>
            <person name="Boka B."/>
            <person name="Rigling D."/>
            <person name="Barry K."/>
            <person name="Lee J."/>
            <person name="Mihaltcheva S."/>
            <person name="LaButti K."/>
            <person name="Lipzen A."/>
            <person name="Waldron R."/>
            <person name="Moloney N.M."/>
            <person name="Sperisen C."/>
            <person name="Kredics L."/>
            <person name="Vagvoelgyi C."/>
            <person name="Patrignani A."/>
            <person name="Fitzpatrick D."/>
            <person name="Nagy I."/>
            <person name="Doyle S."/>
            <person name="Anderson J.B."/>
            <person name="Grigoriev I.V."/>
            <person name="Gueldener U."/>
            <person name="Muensterkoetter M."/>
            <person name="Nagy L.G."/>
        </authorList>
    </citation>
    <scope>NUCLEOTIDE SEQUENCE [LARGE SCALE GENOMIC DNA]</scope>
    <source>
        <strain evidence="3">Ar21-2</strain>
    </source>
</reference>
<evidence type="ECO:0000256" key="1">
    <source>
        <dbReference type="SAM" id="MobiDB-lite"/>
    </source>
</evidence>
<gene>
    <name evidence="2" type="ORF">ARMGADRAFT_1070978</name>
</gene>
<evidence type="ECO:0000313" key="3">
    <source>
        <dbReference type="Proteomes" id="UP000217790"/>
    </source>
</evidence>
<dbReference type="InParanoid" id="A0A2H3EE94"/>
<proteinExistence type="predicted"/>
<dbReference type="EMBL" id="KZ293644">
    <property type="protein sequence ID" value="PBL04531.1"/>
    <property type="molecule type" value="Genomic_DNA"/>
</dbReference>
<keyword evidence="3" id="KW-1185">Reference proteome</keyword>